<proteinExistence type="predicted"/>
<gene>
    <name evidence="1" type="ORF">DSO57_1008835</name>
</gene>
<protein>
    <submittedName>
        <fullName evidence="1">Uncharacterized protein</fullName>
    </submittedName>
</protein>
<comment type="caution">
    <text evidence="1">The sequence shown here is derived from an EMBL/GenBank/DDBJ whole genome shotgun (WGS) entry which is preliminary data.</text>
</comment>
<evidence type="ECO:0000313" key="1">
    <source>
        <dbReference type="EMBL" id="KAJ9051015.1"/>
    </source>
</evidence>
<organism evidence="1 2">
    <name type="scientific">Entomophthora muscae</name>
    <dbReference type="NCBI Taxonomy" id="34485"/>
    <lineage>
        <taxon>Eukaryota</taxon>
        <taxon>Fungi</taxon>
        <taxon>Fungi incertae sedis</taxon>
        <taxon>Zoopagomycota</taxon>
        <taxon>Entomophthoromycotina</taxon>
        <taxon>Entomophthoromycetes</taxon>
        <taxon>Entomophthorales</taxon>
        <taxon>Entomophthoraceae</taxon>
        <taxon>Entomophthora</taxon>
    </lineage>
</organism>
<name>A0ACC2RLM7_9FUNG</name>
<dbReference type="EMBL" id="QTSX02007127">
    <property type="protein sequence ID" value="KAJ9051015.1"/>
    <property type="molecule type" value="Genomic_DNA"/>
</dbReference>
<dbReference type="Proteomes" id="UP001165960">
    <property type="component" value="Unassembled WGS sequence"/>
</dbReference>
<accession>A0ACC2RLM7</accession>
<keyword evidence="2" id="KW-1185">Reference proteome</keyword>
<evidence type="ECO:0000313" key="2">
    <source>
        <dbReference type="Proteomes" id="UP001165960"/>
    </source>
</evidence>
<reference evidence="1" key="1">
    <citation type="submission" date="2022-04" db="EMBL/GenBank/DDBJ databases">
        <title>Genome of the entomopathogenic fungus Entomophthora muscae.</title>
        <authorList>
            <person name="Elya C."/>
            <person name="Lovett B.R."/>
            <person name="Lee E."/>
            <person name="Macias A.M."/>
            <person name="Hajek A.E."/>
            <person name="De Bivort B.L."/>
            <person name="Kasson M.T."/>
            <person name="De Fine Licht H.H."/>
            <person name="Stajich J.E."/>
        </authorList>
    </citation>
    <scope>NUCLEOTIDE SEQUENCE</scope>
    <source>
        <strain evidence="1">Berkeley</strain>
    </source>
</reference>
<sequence length="106" mass="11786">MSASLYYLSSHQCSENCASKTTTCLGLPNLCQEQTPQKCFDELDSFESAVASEGSFEMLHEPSQFSSIPMSRTSKGYPRLSLAARIEAAKERYRNPSLLMARPLLN</sequence>